<dbReference type="PANTHER" id="PTHR43033">
    <property type="entry name" value="TRNA(ILE)-LYSIDINE SYNTHASE-RELATED"/>
    <property type="match status" value="1"/>
</dbReference>
<dbReference type="HAMAP" id="MF_01161">
    <property type="entry name" value="tRNA_Ile_lys_synt"/>
    <property type="match status" value="1"/>
</dbReference>
<keyword evidence="6" id="KW-0963">Cytoplasm</keyword>
<dbReference type="GO" id="GO:0005524">
    <property type="term" value="F:ATP binding"/>
    <property type="evidence" value="ECO:0007669"/>
    <property type="project" value="UniProtKB-UniRule"/>
</dbReference>
<dbReference type="EMBL" id="BJMV01000006">
    <property type="protein sequence ID" value="GEB85643.1"/>
    <property type="molecule type" value="Genomic_DNA"/>
</dbReference>
<dbReference type="GO" id="GO:0006400">
    <property type="term" value="P:tRNA modification"/>
    <property type="evidence" value="ECO:0007669"/>
    <property type="project" value="UniProtKB-UniRule"/>
</dbReference>
<dbReference type="InterPro" id="IPR012795">
    <property type="entry name" value="tRNA_Ile_lys_synt_N"/>
</dbReference>
<dbReference type="Pfam" id="PF01171">
    <property type="entry name" value="ATP_bind_3"/>
    <property type="match status" value="1"/>
</dbReference>
<evidence type="ECO:0000256" key="3">
    <source>
        <dbReference type="ARBA" id="ARBA00022741"/>
    </source>
</evidence>
<comment type="caution">
    <text evidence="9">The sequence shown here is derived from an EMBL/GenBank/DDBJ whole genome shotgun (WGS) entry which is preliminary data.</text>
</comment>
<organism evidence="9 10">
    <name type="scientific">Acetobacter peroxydans</name>
    <dbReference type="NCBI Taxonomy" id="104098"/>
    <lineage>
        <taxon>Bacteria</taxon>
        <taxon>Pseudomonadati</taxon>
        <taxon>Pseudomonadota</taxon>
        <taxon>Alphaproteobacteria</taxon>
        <taxon>Acetobacterales</taxon>
        <taxon>Acetobacteraceae</taxon>
        <taxon>Acetobacter</taxon>
    </lineage>
</organism>
<keyword evidence="1 6" id="KW-0436">Ligase</keyword>
<name>A0A4Y3TV21_9PROT</name>
<gene>
    <name evidence="6 9" type="primary">tilS</name>
    <name evidence="9" type="ORF">APE01nite_14400</name>
</gene>
<comment type="similarity">
    <text evidence="6">Belongs to the tRNA(Ile)-lysidine synthase family.</text>
</comment>
<dbReference type="InterPro" id="IPR012094">
    <property type="entry name" value="tRNA_Ile_lys_synt"/>
</dbReference>
<evidence type="ECO:0000313" key="10">
    <source>
        <dbReference type="Proteomes" id="UP000317730"/>
    </source>
</evidence>
<dbReference type="PANTHER" id="PTHR43033:SF5">
    <property type="entry name" value="TRNA(ILE)-LYSIDINE SYNTHETASE"/>
    <property type="match status" value="1"/>
</dbReference>
<evidence type="ECO:0000256" key="7">
    <source>
        <dbReference type="SAM" id="MobiDB-lite"/>
    </source>
</evidence>
<reference evidence="9 10" key="1">
    <citation type="submission" date="2019-06" db="EMBL/GenBank/DDBJ databases">
        <title>Whole genome shotgun sequence of Acetobacter peroxydans NBRC 13755.</title>
        <authorList>
            <person name="Hosoyama A."/>
            <person name="Uohara A."/>
            <person name="Ohji S."/>
            <person name="Ichikawa N."/>
        </authorList>
    </citation>
    <scope>NUCLEOTIDE SEQUENCE [LARGE SCALE GENOMIC DNA]</scope>
    <source>
        <strain evidence="9 10">NBRC 13755</strain>
    </source>
</reference>
<evidence type="ECO:0000256" key="2">
    <source>
        <dbReference type="ARBA" id="ARBA00022694"/>
    </source>
</evidence>
<dbReference type="GO" id="GO:0032267">
    <property type="term" value="F:tRNA(Ile)-lysidine synthase activity"/>
    <property type="evidence" value="ECO:0007669"/>
    <property type="project" value="UniProtKB-EC"/>
</dbReference>
<evidence type="ECO:0000256" key="5">
    <source>
        <dbReference type="ARBA" id="ARBA00048539"/>
    </source>
</evidence>
<dbReference type="InterPro" id="IPR011063">
    <property type="entry name" value="TilS/TtcA_N"/>
</dbReference>
<keyword evidence="10" id="KW-1185">Reference proteome</keyword>
<feature type="domain" description="tRNA(Ile)-lysidine/2-thiocytidine synthase N-terminal" evidence="8">
    <location>
        <begin position="18"/>
        <end position="192"/>
    </location>
</feature>
<keyword evidence="3 6" id="KW-0547">Nucleotide-binding</keyword>
<dbReference type="SUPFAM" id="SSF52402">
    <property type="entry name" value="Adenine nucleotide alpha hydrolases-like"/>
    <property type="match status" value="1"/>
</dbReference>
<accession>A0A4Y3TV21</accession>
<proteinExistence type="inferred from homology"/>
<keyword evidence="2 6" id="KW-0819">tRNA processing</keyword>
<comment type="domain">
    <text evidence="6">The N-terminal region contains the highly conserved SGGXDS motif, predicted to be a P-loop motif involved in ATP binding.</text>
</comment>
<keyword evidence="4 6" id="KW-0067">ATP-binding</keyword>
<sequence>MARLGPFVEDAPDQPPLALAVSGGGDSLCLAWLASRWRRNLLAFVVDHGLRAESAAEAALTIERLRAMGVPAQLLTLKDLQYGPGIAQRARAARYAALRAACRAQGCLDLLLGHQADDQAETVCMRQAAGSGPDGLAGMGWISLLPDLRLVRPLLGVSRLALRNTLQAAGLEWVDDPSNEDGRAERVRVRHQLADEALREKFWCLAMEAGAARMTRDVRRAEAAARSVAVLPQGWAGLGAHLPEPALLSALIRCVSGRVYPPAPAAVERLYAVVREAERSGASGAGATLAGVRLVRWRATWWLIREAAALAPALPAVDGAVWDGRFTLRLPAAVSEAPGVAGDATEGGGLSVAAAGLGLPRAARRGWPAAFCATLPALWWRGVRVAVPALGWVAPCGASSHGGSQHPVASNAFEQSRAEPGKSQELGAQEEAGGGLALSSARFFFTPPAPLSGGGLYGCVFRDGSHNICPWP</sequence>
<comment type="subcellular location">
    <subcellularLocation>
        <location evidence="6">Cytoplasm</location>
    </subcellularLocation>
</comment>
<dbReference type="EC" id="6.3.4.19" evidence="6"/>
<evidence type="ECO:0000313" key="9">
    <source>
        <dbReference type="EMBL" id="GEB85643.1"/>
    </source>
</evidence>
<feature type="binding site" evidence="6">
    <location>
        <begin position="22"/>
        <end position="27"/>
    </location>
    <ligand>
        <name>ATP</name>
        <dbReference type="ChEBI" id="CHEBI:30616"/>
    </ligand>
</feature>
<comment type="function">
    <text evidence="6">Ligates lysine onto the cytidine present at position 34 of the AUA codon-specific tRNA(Ile) that contains the anticodon CAU, in an ATP-dependent manner. Cytidine is converted to lysidine, thus changing the amino acid specificity of the tRNA from methionine to isoleucine.</text>
</comment>
<evidence type="ECO:0000256" key="1">
    <source>
        <dbReference type="ARBA" id="ARBA00022598"/>
    </source>
</evidence>
<dbReference type="AlphaFoldDB" id="A0A4Y3TV21"/>
<dbReference type="GO" id="GO:0005737">
    <property type="term" value="C:cytoplasm"/>
    <property type="evidence" value="ECO:0007669"/>
    <property type="project" value="UniProtKB-SubCell"/>
</dbReference>
<comment type="catalytic activity">
    <reaction evidence="5 6">
        <text>cytidine(34) in tRNA(Ile2) + L-lysine + ATP = lysidine(34) in tRNA(Ile2) + AMP + diphosphate + H(+)</text>
        <dbReference type="Rhea" id="RHEA:43744"/>
        <dbReference type="Rhea" id="RHEA-COMP:10625"/>
        <dbReference type="Rhea" id="RHEA-COMP:10670"/>
        <dbReference type="ChEBI" id="CHEBI:15378"/>
        <dbReference type="ChEBI" id="CHEBI:30616"/>
        <dbReference type="ChEBI" id="CHEBI:32551"/>
        <dbReference type="ChEBI" id="CHEBI:33019"/>
        <dbReference type="ChEBI" id="CHEBI:82748"/>
        <dbReference type="ChEBI" id="CHEBI:83665"/>
        <dbReference type="ChEBI" id="CHEBI:456215"/>
        <dbReference type="EC" id="6.3.4.19"/>
    </reaction>
</comment>
<evidence type="ECO:0000256" key="4">
    <source>
        <dbReference type="ARBA" id="ARBA00022840"/>
    </source>
</evidence>
<evidence type="ECO:0000259" key="8">
    <source>
        <dbReference type="Pfam" id="PF01171"/>
    </source>
</evidence>
<dbReference type="CDD" id="cd01992">
    <property type="entry name" value="TilS_N"/>
    <property type="match status" value="1"/>
</dbReference>
<dbReference type="OrthoDB" id="9807403at2"/>
<dbReference type="InterPro" id="IPR014729">
    <property type="entry name" value="Rossmann-like_a/b/a_fold"/>
</dbReference>
<dbReference type="Gene3D" id="3.40.50.620">
    <property type="entry name" value="HUPs"/>
    <property type="match status" value="1"/>
</dbReference>
<protein>
    <recommendedName>
        <fullName evidence="6">tRNA(Ile)-lysidine synthase</fullName>
        <ecNumber evidence="6">6.3.4.19</ecNumber>
    </recommendedName>
    <alternativeName>
        <fullName evidence="6">tRNA(Ile)-2-lysyl-cytidine synthase</fullName>
    </alternativeName>
    <alternativeName>
        <fullName evidence="6">tRNA(Ile)-lysidine synthetase</fullName>
    </alternativeName>
</protein>
<evidence type="ECO:0000256" key="6">
    <source>
        <dbReference type="HAMAP-Rule" id="MF_01161"/>
    </source>
</evidence>
<dbReference type="Proteomes" id="UP000317730">
    <property type="component" value="Unassembled WGS sequence"/>
</dbReference>
<dbReference type="NCBIfam" id="TIGR02432">
    <property type="entry name" value="lysidine_TilS_N"/>
    <property type="match status" value="1"/>
</dbReference>
<feature type="region of interest" description="Disordered" evidence="7">
    <location>
        <begin position="404"/>
        <end position="431"/>
    </location>
</feature>